<dbReference type="Pfam" id="PF06051">
    <property type="entry name" value="DUF928"/>
    <property type="match status" value="1"/>
</dbReference>
<feature type="signal peptide" evidence="1">
    <location>
        <begin position="1"/>
        <end position="24"/>
    </location>
</feature>
<accession>A0A3B7MLF9</accession>
<dbReference type="AlphaFoldDB" id="A0A3B7MLF9"/>
<organism evidence="2 3">
    <name type="scientific">Thermosynechococcus sichuanensis E542</name>
    <dbReference type="NCBI Taxonomy" id="2016101"/>
    <lineage>
        <taxon>Bacteria</taxon>
        <taxon>Bacillati</taxon>
        <taxon>Cyanobacteriota</taxon>
        <taxon>Cyanophyceae</taxon>
        <taxon>Acaryochloridales</taxon>
        <taxon>Thermosynechococcaceae</taxon>
        <taxon>Thermosynechococcus</taxon>
        <taxon>Thermosynechococcus sichuanensis</taxon>
    </lineage>
</organism>
<sequence>MRSYLALVPVVTFFLLPLSSLSLAQGTTPVVSQHSSLVARLRVNLPNRGVPGSRFGGASRGACVSGSERLTALLPDTHLGQTAVATPTLFVFVPKSKASRGEVVIADAEHRPLATMVVDLPTEPGILALKPNVQLQPGQDYRWTFTLLCGADDDDPSAFITVGGVISRVRPATDLAKQLQGKSASDRLGAAVDAGLWYETLAILAELQRNESTRNLARSEWVAVLSAVGLGSIAQAPLVQ</sequence>
<gene>
    <name evidence="2" type="ORF">D3A95_06895</name>
</gene>
<keyword evidence="1" id="KW-0732">Signal</keyword>
<dbReference type="RefSeq" id="WP_181494333.1">
    <property type="nucleotide sequence ID" value="NZ_CP032152.1"/>
</dbReference>
<evidence type="ECO:0000256" key="1">
    <source>
        <dbReference type="SAM" id="SignalP"/>
    </source>
</evidence>
<evidence type="ECO:0000313" key="2">
    <source>
        <dbReference type="EMBL" id="AXY67946.1"/>
    </source>
</evidence>
<proteinExistence type="predicted"/>
<evidence type="ECO:0000313" key="3">
    <source>
        <dbReference type="Proteomes" id="UP000261812"/>
    </source>
</evidence>
<reference evidence="3" key="1">
    <citation type="submission" date="2018-09" db="EMBL/GenBank/DDBJ databases">
        <title>Complete genome sequence of thermophilic cyanobacteria strain Thermosynechococcus elongatus PKUAC-SCTE542.</title>
        <authorList>
            <person name="Liang Y."/>
            <person name="Tang J."/>
            <person name="Daroch M."/>
        </authorList>
    </citation>
    <scope>NUCLEOTIDE SEQUENCE [LARGE SCALE GENOMIC DNA]</scope>
    <source>
        <strain evidence="3">E542</strain>
    </source>
</reference>
<dbReference type="KEGG" id="tsq:D3A95_06895"/>
<keyword evidence="3" id="KW-1185">Reference proteome</keyword>
<feature type="chain" id="PRO_5017834468" evidence="1">
    <location>
        <begin position="25"/>
        <end position="240"/>
    </location>
</feature>
<protein>
    <submittedName>
        <fullName evidence="2">DUF928 domain-containing protein</fullName>
    </submittedName>
</protein>
<dbReference type="EMBL" id="CP032152">
    <property type="protein sequence ID" value="AXY67946.1"/>
    <property type="molecule type" value="Genomic_DNA"/>
</dbReference>
<name>A0A3B7MLF9_9CYAN</name>
<dbReference type="InterPro" id="IPR010328">
    <property type="entry name" value="DUF928"/>
</dbReference>
<dbReference type="Proteomes" id="UP000261812">
    <property type="component" value="Chromosome"/>
</dbReference>